<evidence type="ECO:0000256" key="8">
    <source>
        <dbReference type="ARBA" id="ARBA00023128"/>
    </source>
</evidence>
<keyword evidence="3 11" id="KW-0813">Transport</keyword>
<dbReference type="GO" id="GO:0005743">
    <property type="term" value="C:mitochondrial inner membrane"/>
    <property type="evidence" value="ECO:0007669"/>
    <property type="project" value="UniProtKB-SubCell"/>
</dbReference>
<evidence type="ECO:0000256" key="4">
    <source>
        <dbReference type="ARBA" id="ARBA00022692"/>
    </source>
</evidence>
<sequence length="398" mass="43466">MARSMAATAPGQDMDDSRFRIRPYQQILSSCSGALVTSLFMTPLDVIKTRLQAQQKLLLSNKCYLYCNGLMDHICPCGPNMGPSAVSKPTLHFTGTIDAFSKISRYEGVGSLWSGLGPTLVLALPTTVIYFVAYEQFRIRLKELYQSRKGKDAELPIWLPLIAGSSARVLAVTIVNPLELIRTKMQSERLSYTEVGRAFRNLVRMQGVLGMWNGFFPTILRDVPFSGIYWTTYETIKKRFNVSQPTFAFSFAGGAISGGVAAFCTVPFDVVKTHQQIAFGEQFLYPQNGGKSKKLTGNTFATMRKIYEINGIRGLFTGLTPRLVKVAPACAIMIASFEYGKNFFYSYNVSRYHEKQATGGGPGGGSTSAVSSSVPSSPSIVASHIPRTVAAAAAARAE</sequence>
<organism evidence="14">
    <name type="scientific">Anopheles triannulatus</name>
    <dbReference type="NCBI Taxonomy" id="58253"/>
    <lineage>
        <taxon>Eukaryota</taxon>
        <taxon>Metazoa</taxon>
        <taxon>Ecdysozoa</taxon>
        <taxon>Arthropoda</taxon>
        <taxon>Hexapoda</taxon>
        <taxon>Insecta</taxon>
        <taxon>Pterygota</taxon>
        <taxon>Neoptera</taxon>
        <taxon>Endopterygota</taxon>
        <taxon>Diptera</taxon>
        <taxon>Nematocera</taxon>
        <taxon>Culicoidea</taxon>
        <taxon>Culicidae</taxon>
        <taxon>Anophelinae</taxon>
        <taxon>Anopheles</taxon>
    </lineage>
</organism>
<feature type="repeat" description="Solcar" evidence="10">
    <location>
        <begin position="245"/>
        <end position="343"/>
    </location>
</feature>
<dbReference type="InterPro" id="IPR045315">
    <property type="entry name" value="Mtm1-like"/>
</dbReference>
<dbReference type="Pfam" id="PF00153">
    <property type="entry name" value="Mito_carr"/>
    <property type="match status" value="3"/>
</dbReference>
<proteinExistence type="inferred from homology"/>
<keyword evidence="4 10" id="KW-0812">Transmembrane</keyword>
<evidence type="ECO:0000313" key="14">
    <source>
        <dbReference type="EMBL" id="MBW43309.1"/>
    </source>
</evidence>
<dbReference type="Gene3D" id="1.50.40.10">
    <property type="entry name" value="Mitochondrial carrier domain"/>
    <property type="match status" value="2"/>
</dbReference>
<dbReference type="SUPFAM" id="SSF103506">
    <property type="entry name" value="Mitochondrial carrier"/>
    <property type="match status" value="1"/>
</dbReference>
<evidence type="ECO:0000256" key="12">
    <source>
        <dbReference type="SAM" id="MobiDB-lite"/>
    </source>
</evidence>
<dbReference type="PANTHER" id="PTHR45760:SF2">
    <property type="entry name" value="FI19922P1-RELATED"/>
    <property type="match status" value="1"/>
</dbReference>
<evidence type="ECO:0000256" key="9">
    <source>
        <dbReference type="ARBA" id="ARBA00023136"/>
    </source>
</evidence>
<dbReference type="PANTHER" id="PTHR45760">
    <property type="entry name" value="FI19922P1-RELATED"/>
    <property type="match status" value="1"/>
</dbReference>
<dbReference type="PROSITE" id="PS50920">
    <property type="entry name" value="SOLCAR"/>
    <property type="match status" value="3"/>
</dbReference>
<accession>A0A2M4ARB1</accession>
<protein>
    <submittedName>
        <fullName evidence="14">Putative mitochondrial carrier protein cgi-69</fullName>
    </submittedName>
</protein>
<feature type="transmembrane region" description="Helical" evidence="13">
    <location>
        <begin position="112"/>
        <end position="134"/>
    </location>
</feature>
<evidence type="ECO:0000256" key="11">
    <source>
        <dbReference type="RuleBase" id="RU000488"/>
    </source>
</evidence>
<keyword evidence="5" id="KW-0677">Repeat</keyword>
<feature type="region of interest" description="Disordered" evidence="12">
    <location>
        <begin position="356"/>
        <end position="380"/>
    </location>
</feature>
<dbReference type="InterPro" id="IPR023395">
    <property type="entry name" value="MCP_dom_sf"/>
</dbReference>
<evidence type="ECO:0000256" key="7">
    <source>
        <dbReference type="ARBA" id="ARBA00022989"/>
    </source>
</evidence>
<reference evidence="14" key="1">
    <citation type="submission" date="2018-01" db="EMBL/GenBank/DDBJ databases">
        <title>An insight into the sialome of Amazonian anophelines.</title>
        <authorList>
            <person name="Ribeiro J.M."/>
            <person name="Scarpassa V."/>
            <person name="Calvo E."/>
        </authorList>
    </citation>
    <scope>NUCLEOTIDE SEQUENCE</scope>
    <source>
        <tissue evidence="14">Salivary glands</tissue>
    </source>
</reference>
<keyword evidence="6" id="KW-0999">Mitochondrion inner membrane</keyword>
<feature type="repeat" description="Solcar" evidence="10">
    <location>
        <begin position="24"/>
        <end position="140"/>
    </location>
</feature>
<feature type="repeat" description="Solcar" evidence="10">
    <location>
        <begin position="155"/>
        <end position="239"/>
    </location>
</feature>
<dbReference type="AlphaFoldDB" id="A0A2M4ARB1"/>
<evidence type="ECO:0000256" key="5">
    <source>
        <dbReference type="ARBA" id="ARBA00022737"/>
    </source>
</evidence>
<comment type="subcellular location">
    <subcellularLocation>
        <location evidence="1">Mitochondrion inner membrane</location>
        <topology evidence="1">Multi-pass membrane protein</topology>
    </subcellularLocation>
</comment>
<keyword evidence="8" id="KW-0496">Mitochondrion</keyword>
<comment type="similarity">
    <text evidence="2 11">Belongs to the mitochondrial carrier (TC 2.A.29) family.</text>
</comment>
<feature type="compositionally biased region" description="Low complexity" evidence="12">
    <location>
        <begin position="367"/>
        <end position="380"/>
    </location>
</feature>
<evidence type="ECO:0000256" key="10">
    <source>
        <dbReference type="PROSITE-ProRule" id="PRU00282"/>
    </source>
</evidence>
<keyword evidence="9 10" id="KW-0472">Membrane</keyword>
<evidence type="ECO:0000256" key="6">
    <source>
        <dbReference type="ARBA" id="ARBA00022792"/>
    </source>
</evidence>
<dbReference type="GO" id="GO:1990542">
    <property type="term" value="P:mitochondrial transmembrane transport"/>
    <property type="evidence" value="ECO:0007669"/>
    <property type="project" value="InterPro"/>
</dbReference>
<evidence type="ECO:0000256" key="2">
    <source>
        <dbReference type="ARBA" id="ARBA00006375"/>
    </source>
</evidence>
<dbReference type="EMBL" id="GGFK01009988">
    <property type="protein sequence ID" value="MBW43309.1"/>
    <property type="molecule type" value="Transcribed_RNA"/>
</dbReference>
<keyword evidence="7 13" id="KW-1133">Transmembrane helix</keyword>
<name>A0A2M4ARB1_9DIPT</name>
<evidence type="ECO:0000256" key="3">
    <source>
        <dbReference type="ARBA" id="ARBA00022448"/>
    </source>
</evidence>
<dbReference type="InterPro" id="IPR018108">
    <property type="entry name" value="MCP_transmembrane"/>
</dbReference>
<evidence type="ECO:0000256" key="1">
    <source>
        <dbReference type="ARBA" id="ARBA00004448"/>
    </source>
</evidence>
<evidence type="ECO:0000256" key="13">
    <source>
        <dbReference type="SAM" id="Phobius"/>
    </source>
</evidence>